<accession>A0ABN3SWT7</accession>
<gene>
    <name evidence="2" type="ORF">GCM10009864_68080</name>
</gene>
<reference evidence="2 3" key="1">
    <citation type="journal article" date="2019" name="Int. J. Syst. Evol. Microbiol.">
        <title>The Global Catalogue of Microorganisms (GCM) 10K type strain sequencing project: providing services to taxonomists for standard genome sequencing and annotation.</title>
        <authorList>
            <consortium name="The Broad Institute Genomics Platform"/>
            <consortium name="The Broad Institute Genome Sequencing Center for Infectious Disease"/>
            <person name="Wu L."/>
            <person name="Ma J."/>
        </authorList>
    </citation>
    <scope>NUCLEOTIDE SEQUENCE [LARGE SCALE GENOMIC DNA]</scope>
    <source>
        <strain evidence="2 3">JCM 16374</strain>
    </source>
</reference>
<proteinExistence type="predicted"/>
<feature type="region of interest" description="Disordered" evidence="1">
    <location>
        <begin position="88"/>
        <end position="107"/>
    </location>
</feature>
<dbReference type="RefSeq" id="WP_344583059.1">
    <property type="nucleotide sequence ID" value="NZ_BAAARK010000035.1"/>
</dbReference>
<evidence type="ECO:0000313" key="3">
    <source>
        <dbReference type="Proteomes" id="UP001500994"/>
    </source>
</evidence>
<evidence type="ECO:0000256" key="1">
    <source>
        <dbReference type="SAM" id="MobiDB-lite"/>
    </source>
</evidence>
<comment type="caution">
    <text evidence="2">The sequence shown here is derived from an EMBL/GenBank/DDBJ whole genome shotgun (WGS) entry which is preliminary data.</text>
</comment>
<organism evidence="2 3">
    <name type="scientific">Streptomyces lunalinharesii</name>
    <dbReference type="NCBI Taxonomy" id="333384"/>
    <lineage>
        <taxon>Bacteria</taxon>
        <taxon>Bacillati</taxon>
        <taxon>Actinomycetota</taxon>
        <taxon>Actinomycetes</taxon>
        <taxon>Kitasatosporales</taxon>
        <taxon>Streptomycetaceae</taxon>
        <taxon>Streptomyces</taxon>
    </lineage>
</organism>
<keyword evidence="3" id="KW-1185">Reference proteome</keyword>
<dbReference type="Proteomes" id="UP001500994">
    <property type="component" value="Unassembled WGS sequence"/>
</dbReference>
<dbReference type="EMBL" id="BAAARK010000035">
    <property type="protein sequence ID" value="GAA2685120.1"/>
    <property type="molecule type" value="Genomic_DNA"/>
</dbReference>
<protein>
    <submittedName>
        <fullName evidence="2">Uncharacterized protein</fullName>
    </submittedName>
</protein>
<evidence type="ECO:0000313" key="2">
    <source>
        <dbReference type="EMBL" id="GAA2685120.1"/>
    </source>
</evidence>
<sequence length="130" mass="13329">MLDVMPLQTTVDALADRLRALPQSALRRGAAAEGLALARELATRAQLIERPGAPARELPDAGIFAVGDQLAVAGHDLVEALRASAAGAVADGPGGAEADAKTAPATHLAEAVQRVRDTAQSEAMTRSARM</sequence>
<name>A0ABN3SWT7_9ACTN</name>